<comment type="catalytic activity">
    <reaction evidence="1">
        <text>(4aS,6R)-4a-hydroxy-L-erythro-5,6,7,8-tetrahydrobiopterin = (6R)-L-erythro-6,7-dihydrobiopterin + H2O</text>
        <dbReference type="Rhea" id="RHEA:11920"/>
        <dbReference type="ChEBI" id="CHEBI:15377"/>
        <dbReference type="ChEBI" id="CHEBI:15642"/>
        <dbReference type="ChEBI" id="CHEBI:43120"/>
        <dbReference type="EC" id="4.2.1.96"/>
    </reaction>
</comment>
<comment type="similarity">
    <text evidence="2">Belongs to the pterin-4-alpha-carbinolamine dehydratase family.</text>
</comment>
<comment type="caution">
    <text evidence="7">The sequence shown here is derived from an EMBL/GenBank/DDBJ whole genome shotgun (WGS) entry which is preliminary data.</text>
</comment>
<name>A0AAU9MCW0_9ASTR</name>
<reference evidence="7 8" key="1">
    <citation type="submission" date="2022-01" db="EMBL/GenBank/DDBJ databases">
        <authorList>
            <person name="Xiong W."/>
            <person name="Schranz E."/>
        </authorList>
    </citation>
    <scope>NUCLEOTIDE SEQUENCE [LARGE SCALE GENOMIC DNA]</scope>
</reference>
<organism evidence="7 8">
    <name type="scientific">Lactuca virosa</name>
    <dbReference type="NCBI Taxonomy" id="75947"/>
    <lineage>
        <taxon>Eukaryota</taxon>
        <taxon>Viridiplantae</taxon>
        <taxon>Streptophyta</taxon>
        <taxon>Embryophyta</taxon>
        <taxon>Tracheophyta</taxon>
        <taxon>Spermatophyta</taxon>
        <taxon>Magnoliopsida</taxon>
        <taxon>eudicotyledons</taxon>
        <taxon>Gunneridae</taxon>
        <taxon>Pentapetalae</taxon>
        <taxon>asterids</taxon>
        <taxon>campanulids</taxon>
        <taxon>Asterales</taxon>
        <taxon>Asteraceae</taxon>
        <taxon>Cichorioideae</taxon>
        <taxon>Cichorieae</taxon>
        <taxon>Lactucinae</taxon>
        <taxon>Lactuca</taxon>
    </lineage>
</organism>
<dbReference type="InterPro" id="IPR036428">
    <property type="entry name" value="PCD_sf"/>
</dbReference>
<dbReference type="Proteomes" id="UP001157418">
    <property type="component" value="Unassembled WGS sequence"/>
</dbReference>
<protein>
    <recommendedName>
        <fullName evidence="3">4a-hydroxytetrahydrobiopterin dehydratase</fullName>
        <ecNumber evidence="3">4.2.1.96</ecNumber>
    </recommendedName>
    <alternativeName>
        <fullName evidence="5">4-alpha-hydroxy-tetrahydropterin dehydratase</fullName>
    </alternativeName>
</protein>
<dbReference type="SUPFAM" id="SSF55248">
    <property type="entry name" value="PCD-like"/>
    <property type="match status" value="1"/>
</dbReference>
<proteinExistence type="inferred from homology"/>
<gene>
    <name evidence="7" type="ORF">LVIROSA_LOCUS11710</name>
</gene>
<evidence type="ECO:0000256" key="6">
    <source>
        <dbReference type="SAM" id="MobiDB-lite"/>
    </source>
</evidence>
<keyword evidence="8" id="KW-1185">Reference proteome</keyword>
<accession>A0AAU9MCW0</accession>
<dbReference type="EC" id="4.2.1.96" evidence="3"/>
<evidence type="ECO:0000256" key="2">
    <source>
        <dbReference type="ARBA" id="ARBA00006472"/>
    </source>
</evidence>
<dbReference type="GO" id="GO:0005739">
    <property type="term" value="C:mitochondrion"/>
    <property type="evidence" value="ECO:0007669"/>
    <property type="project" value="TreeGrafter"/>
</dbReference>
<evidence type="ECO:0000313" key="7">
    <source>
        <dbReference type="EMBL" id="CAH1424512.1"/>
    </source>
</evidence>
<sequence>MKEITLPGGGGGRVGKAVAWKSIRPWKELEGRSPFMEAVDLQRSERKERRKPVDKTVVSSRRDPLKAPMLPTRLLLPLAYVPLKSSHLSCLRPYGRSSAHVAELLPDLVEISLSRAILNGFRTFCSSSQDLSLKKCVPCKKKDLSPMTEGNASELKPKVPEWELVNDGGIMKLRRNWKVKNFLQGLEFFKVVGELAEAEGHHPDLHLAGWNNVTIEIWTHACGGLTENDFILAAKIDKLPLESFLRRK</sequence>
<evidence type="ECO:0000256" key="1">
    <source>
        <dbReference type="ARBA" id="ARBA00001554"/>
    </source>
</evidence>
<evidence type="ECO:0000256" key="4">
    <source>
        <dbReference type="ARBA" id="ARBA00023239"/>
    </source>
</evidence>
<dbReference type="InterPro" id="IPR001533">
    <property type="entry name" value="Pterin_deHydtase"/>
</dbReference>
<dbReference type="Gene3D" id="3.30.1360.20">
    <property type="entry name" value="Transcriptional coactivator/pterin dehydratase"/>
    <property type="match status" value="1"/>
</dbReference>
<evidence type="ECO:0000313" key="8">
    <source>
        <dbReference type="Proteomes" id="UP001157418"/>
    </source>
</evidence>
<feature type="region of interest" description="Disordered" evidence="6">
    <location>
        <begin position="40"/>
        <end position="60"/>
    </location>
</feature>
<dbReference type="PANTHER" id="PTHR12599:SF0">
    <property type="entry name" value="PTERIN-4-ALPHA-CARBINOLAMINE DEHYDRATASE"/>
    <property type="match status" value="1"/>
</dbReference>
<dbReference type="CDD" id="cd00913">
    <property type="entry name" value="PCD_DCoH_subfamily_a"/>
    <property type="match status" value="1"/>
</dbReference>
<dbReference type="GO" id="GO:0008124">
    <property type="term" value="F:4-alpha-hydroxytetrahydrobiopterin dehydratase activity"/>
    <property type="evidence" value="ECO:0007669"/>
    <property type="project" value="UniProtKB-EC"/>
</dbReference>
<dbReference type="EMBL" id="CAKMRJ010001679">
    <property type="protein sequence ID" value="CAH1424512.1"/>
    <property type="molecule type" value="Genomic_DNA"/>
</dbReference>
<dbReference type="Pfam" id="PF01329">
    <property type="entry name" value="Pterin_4a"/>
    <property type="match status" value="1"/>
</dbReference>
<evidence type="ECO:0000256" key="3">
    <source>
        <dbReference type="ARBA" id="ARBA00013252"/>
    </source>
</evidence>
<dbReference type="PANTHER" id="PTHR12599">
    <property type="entry name" value="PTERIN-4-ALPHA-CARBINOLAMINE DEHYDRATASE"/>
    <property type="match status" value="1"/>
</dbReference>
<dbReference type="GO" id="GO:0006729">
    <property type="term" value="P:tetrahydrobiopterin biosynthetic process"/>
    <property type="evidence" value="ECO:0007669"/>
    <property type="project" value="InterPro"/>
</dbReference>
<evidence type="ECO:0000256" key="5">
    <source>
        <dbReference type="ARBA" id="ARBA00030497"/>
    </source>
</evidence>
<keyword evidence="4" id="KW-0456">Lyase</keyword>
<dbReference type="AlphaFoldDB" id="A0AAU9MCW0"/>